<evidence type="ECO:0000313" key="2">
    <source>
        <dbReference type="EMBL" id="EYC28731.1"/>
    </source>
</evidence>
<dbReference type="AlphaFoldDB" id="A0A016VN39"/>
<feature type="region of interest" description="Disordered" evidence="1">
    <location>
        <begin position="1"/>
        <end position="21"/>
    </location>
</feature>
<gene>
    <name evidence="2" type="primary">Acey_s0007.g3385</name>
    <name evidence="2" type="ORF">Y032_0007g3385</name>
</gene>
<evidence type="ECO:0000313" key="3">
    <source>
        <dbReference type="Proteomes" id="UP000024635"/>
    </source>
</evidence>
<dbReference type="Proteomes" id="UP000024635">
    <property type="component" value="Unassembled WGS sequence"/>
</dbReference>
<dbReference type="EMBL" id="JARK01001343">
    <property type="protein sequence ID" value="EYC28731.1"/>
    <property type="molecule type" value="Genomic_DNA"/>
</dbReference>
<protein>
    <submittedName>
        <fullName evidence="2">Uncharacterized protein</fullName>
    </submittedName>
</protein>
<dbReference type="OrthoDB" id="5857502at2759"/>
<keyword evidence="3" id="KW-1185">Reference proteome</keyword>
<sequence length="84" mass="8982">MSTTDISGASSPPTTPLHYSRAVPSEVHGGQMFFEFDAPEAFISPQLFAVNPSGSVRELLASCCHSAERVVLQFIVADDLLGKD</sequence>
<reference evidence="3" key="1">
    <citation type="journal article" date="2015" name="Nat. Genet.">
        <title>The genome and transcriptome of the zoonotic hookworm Ancylostoma ceylanicum identify infection-specific gene families.</title>
        <authorList>
            <person name="Schwarz E.M."/>
            <person name="Hu Y."/>
            <person name="Antoshechkin I."/>
            <person name="Miller M.M."/>
            <person name="Sternberg P.W."/>
            <person name="Aroian R.V."/>
        </authorList>
    </citation>
    <scope>NUCLEOTIDE SEQUENCE</scope>
    <source>
        <strain evidence="3">HY135</strain>
    </source>
</reference>
<feature type="compositionally biased region" description="Polar residues" evidence="1">
    <location>
        <begin position="1"/>
        <end position="12"/>
    </location>
</feature>
<name>A0A016VN39_9BILA</name>
<organism evidence="2 3">
    <name type="scientific">Ancylostoma ceylanicum</name>
    <dbReference type="NCBI Taxonomy" id="53326"/>
    <lineage>
        <taxon>Eukaryota</taxon>
        <taxon>Metazoa</taxon>
        <taxon>Ecdysozoa</taxon>
        <taxon>Nematoda</taxon>
        <taxon>Chromadorea</taxon>
        <taxon>Rhabditida</taxon>
        <taxon>Rhabditina</taxon>
        <taxon>Rhabditomorpha</taxon>
        <taxon>Strongyloidea</taxon>
        <taxon>Ancylostomatidae</taxon>
        <taxon>Ancylostomatinae</taxon>
        <taxon>Ancylostoma</taxon>
    </lineage>
</organism>
<comment type="caution">
    <text evidence="2">The sequence shown here is derived from an EMBL/GenBank/DDBJ whole genome shotgun (WGS) entry which is preliminary data.</text>
</comment>
<proteinExistence type="predicted"/>
<evidence type="ECO:0000256" key="1">
    <source>
        <dbReference type="SAM" id="MobiDB-lite"/>
    </source>
</evidence>
<accession>A0A016VN39</accession>